<dbReference type="GO" id="GO:0016020">
    <property type="term" value="C:membrane"/>
    <property type="evidence" value="ECO:0007669"/>
    <property type="project" value="InterPro"/>
</dbReference>
<reference evidence="2 3" key="1">
    <citation type="submission" date="2019-09" db="EMBL/GenBank/DDBJ databases">
        <title>Draft genome sequences of 48 bacterial type strains from the CCUG.</title>
        <authorList>
            <person name="Tunovic T."/>
            <person name="Pineiro-Iglesias B."/>
            <person name="Unosson C."/>
            <person name="Inganas E."/>
            <person name="Ohlen M."/>
            <person name="Cardew S."/>
            <person name="Jensie-Markopoulos S."/>
            <person name="Salva-Serra F."/>
            <person name="Jaen-Luchoro D."/>
            <person name="Karlsson R."/>
            <person name="Svensson-Stadler L."/>
            <person name="Chun J."/>
            <person name="Moore E."/>
        </authorList>
    </citation>
    <scope>NUCLEOTIDE SEQUENCE [LARGE SCALE GENOMIC DNA]</scope>
    <source>
        <strain evidence="2 3">CCUG 53116</strain>
    </source>
</reference>
<evidence type="ECO:0000313" key="2">
    <source>
        <dbReference type="EMBL" id="KAB0484878.1"/>
    </source>
</evidence>
<dbReference type="SUPFAM" id="SSF158472">
    <property type="entry name" value="HAMP domain-like"/>
    <property type="match status" value="1"/>
</dbReference>
<dbReference type="PROSITE" id="PS50885">
    <property type="entry name" value="HAMP"/>
    <property type="match status" value="1"/>
</dbReference>
<dbReference type="AlphaFoldDB" id="A0A6H9RQ76"/>
<sequence>MPLAVLKDAAARVASGDLSQAIQVTGDDEVTQVQQSVRTMQSTLRDALQNIQGSATQLASNCSTSRTSMAMLVTPIFSLILVR</sequence>
<organism evidence="2 3">
    <name type="scientific">Pseudomonas reinekei</name>
    <dbReference type="NCBI Taxonomy" id="395598"/>
    <lineage>
        <taxon>Bacteria</taxon>
        <taxon>Pseudomonadati</taxon>
        <taxon>Pseudomonadota</taxon>
        <taxon>Gammaproteobacteria</taxon>
        <taxon>Pseudomonadales</taxon>
        <taxon>Pseudomonadaceae</taxon>
        <taxon>Pseudomonas</taxon>
    </lineage>
</organism>
<name>A0A6H9RQ76_PSERE</name>
<gene>
    <name evidence="2" type="ORF">F7R15_16215</name>
</gene>
<dbReference type="GO" id="GO:0007165">
    <property type="term" value="P:signal transduction"/>
    <property type="evidence" value="ECO:0007669"/>
    <property type="project" value="InterPro"/>
</dbReference>
<evidence type="ECO:0000313" key="3">
    <source>
        <dbReference type="Proteomes" id="UP000460142"/>
    </source>
</evidence>
<comment type="caution">
    <text evidence="2">The sequence shown here is derived from an EMBL/GenBank/DDBJ whole genome shotgun (WGS) entry which is preliminary data.</text>
</comment>
<dbReference type="CDD" id="cd06225">
    <property type="entry name" value="HAMP"/>
    <property type="match status" value="1"/>
</dbReference>
<dbReference type="InterPro" id="IPR003660">
    <property type="entry name" value="HAMP_dom"/>
</dbReference>
<dbReference type="SMART" id="SM00304">
    <property type="entry name" value="HAMP"/>
    <property type="match status" value="1"/>
</dbReference>
<dbReference type="Gene3D" id="6.10.340.10">
    <property type="match status" value="1"/>
</dbReference>
<evidence type="ECO:0000259" key="1">
    <source>
        <dbReference type="PROSITE" id="PS50885"/>
    </source>
</evidence>
<feature type="domain" description="HAMP" evidence="1">
    <location>
        <begin position="2"/>
        <end position="49"/>
    </location>
</feature>
<dbReference type="Proteomes" id="UP000460142">
    <property type="component" value="Unassembled WGS sequence"/>
</dbReference>
<proteinExistence type="predicted"/>
<dbReference type="EMBL" id="VZPS01000009">
    <property type="protein sequence ID" value="KAB0484878.1"/>
    <property type="molecule type" value="Genomic_DNA"/>
</dbReference>
<accession>A0A6H9RQ76</accession>
<dbReference type="Pfam" id="PF00672">
    <property type="entry name" value="HAMP"/>
    <property type="match status" value="1"/>
</dbReference>
<protein>
    <submittedName>
        <fullName evidence="2">HAMP domain-containing protein</fullName>
    </submittedName>
</protein>